<comment type="caution">
    <text evidence="3">The sequence shown here is derived from an EMBL/GenBank/DDBJ whole genome shotgun (WGS) entry which is preliminary data.</text>
</comment>
<protein>
    <submittedName>
        <fullName evidence="3">Uncharacterized protein</fullName>
    </submittedName>
</protein>
<sequence>MRLGIAAIAVFSAVLISPTEGSFFKRRRGTWKDKNALAGEIAAGEIATGEMEEKKKDGKSKDSYDPTKEQEKRDKQVKLKNQLDIPSKNLVCPGLMLTEMQPVVEGTYLGDVLMKGLTSLSLPLPVGTSLASDMSLAGEHLQRANIHFPPTPCLIHTPMRLDITAVAAVLSAVVINPSEGSSSFRKLTKKGDSQPKVDKPKAESPPKEGYDEIPSTPKRVRILNSNSPGWHYSGRPAEEPDSTAQDTSE</sequence>
<feature type="region of interest" description="Disordered" evidence="1">
    <location>
        <begin position="181"/>
        <end position="249"/>
    </location>
</feature>
<name>A0A7J6NCN8_PEROL</name>
<evidence type="ECO:0000256" key="2">
    <source>
        <dbReference type="SAM" id="SignalP"/>
    </source>
</evidence>
<evidence type="ECO:0000313" key="3">
    <source>
        <dbReference type="EMBL" id="KAF4681665.1"/>
    </source>
</evidence>
<feature type="chain" id="PRO_5029791114" evidence="2">
    <location>
        <begin position="22"/>
        <end position="249"/>
    </location>
</feature>
<dbReference type="EMBL" id="JABANP010000497">
    <property type="protein sequence ID" value="KAF4681665.1"/>
    <property type="molecule type" value="Genomic_DNA"/>
</dbReference>
<organism evidence="3 4">
    <name type="scientific">Perkinsus olseni</name>
    <name type="common">Perkinsus atlanticus</name>
    <dbReference type="NCBI Taxonomy" id="32597"/>
    <lineage>
        <taxon>Eukaryota</taxon>
        <taxon>Sar</taxon>
        <taxon>Alveolata</taxon>
        <taxon>Perkinsozoa</taxon>
        <taxon>Perkinsea</taxon>
        <taxon>Perkinsida</taxon>
        <taxon>Perkinsidae</taxon>
        <taxon>Perkinsus</taxon>
    </lineage>
</organism>
<feature type="region of interest" description="Disordered" evidence="1">
    <location>
        <begin position="48"/>
        <end position="77"/>
    </location>
</feature>
<keyword evidence="2" id="KW-0732">Signal</keyword>
<gene>
    <name evidence="3" type="ORF">FOZ60_011726</name>
</gene>
<reference evidence="3 4" key="1">
    <citation type="submission" date="2020-04" db="EMBL/GenBank/DDBJ databases">
        <title>Perkinsus olseni comparative genomics.</title>
        <authorList>
            <person name="Bogema D.R."/>
        </authorList>
    </citation>
    <scope>NUCLEOTIDE SEQUENCE [LARGE SCALE GENOMIC DNA]</scope>
    <source>
        <strain evidence="3">00978-12</strain>
    </source>
</reference>
<accession>A0A7J6NCN8</accession>
<proteinExistence type="predicted"/>
<evidence type="ECO:0000313" key="4">
    <source>
        <dbReference type="Proteomes" id="UP000541610"/>
    </source>
</evidence>
<dbReference type="Proteomes" id="UP000541610">
    <property type="component" value="Unassembled WGS sequence"/>
</dbReference>
<dbReference type="AlphaFoldDB" id="A0A7J6NCN8"/>
<feature type="compositionally biased region" description="Basic and acidic residues" evidence="1">
    <location>
        <begin position="51"/>
        <end position="77"/>
    </location>
</feature>
<feature type="signal peptide" evidence="2">
    <location>
        <begin position="1"/>
        <end position="21"/>
    </location>
</feature>
<feature type="compositionally biased region" description="Basic and acidic residues" evidence="1">
    <location>
        <begin position="189"/>
        <end position="210"/>
    </location>
</feature>
<evidence type="ECO:0000256" key="1">
    <source>
        <dbReference type="SAM" id="MobiDB-lite"/>
    </source>
</evidence>